<accession>A0A7C3ASE1</accession>
<dbReference type="Pfam" id="PF01796">
    <property type="entry name" value="OB_ChsH2_C"/>
    <property type="match status" value="1"/>
</dbReference>
<dbReference type="InterPro" id="IPR052513">
    <property type="entry name" value="Thioester_dehydratase-like"/>
</dbReference>
<sequence>MSGYKKPLPKPDPITAPFWESVKAHAMKIQRCNDTGKFFFYPRGLTPFTLSDNVSWEPVSGRGVVHAFTIVYQNRDPAFAEEVPYVVAIVELEEGARLMSTLVDVEPDPEHVRIGMPVEVVYDDVTDEITLPRFRPVRAD</sequence>
<proteinExistence type="predicted"/>
<feature type="domain" description="ChsH2 C-terminal OB-fold" evidence="1">
    <location>
        <begin position="56"/>
        <end position="122"/>
    </location>
</feature>
<evidence type="ECO:0000259" key="1">
    <source>
        <dbReference type="Pfam" id="PF01796"/>
    </source>
</evidence>
<dbReference type="PANTHER" id="PTHR34075">
    <property type="entry name" value="BLR3430 PROTEIN"/>
    <property type="match status" value="1"/>
</dbReference>
<reference evidence="2" key="1">
    <citation type="journal article" date="2020" name="mSystems">
        <title>Genome- and Community-Level Interaction Insights into Carbon Utilization and Element Cycling Functions of Hydrothermarchaeota in Hydrothermal Sediment.</title>
        <authorList>
            <person name="Zhou Z."/>
            <person name="Liu Y."/>
            <person name="Xu W."/>
            <person name="Pan J."/>
            <person name="Luo Z.H."/>
            <person name="Li M."/>
        </authorList>
    </citation>
    <scope>NUCLEOTIDE SEQUENCE [LARGE SCALE GENOMIC DNA]</scope>
    <source>
        <strain evidence="2">SpSt-192</strain>
    </source>
</reference>
<dbReference type="AlphaFoldDB" id="A0A7C3ASE1"/>
<organism evidence="2">
    <name type="scientific">Thermorudis sp</name>
    <dbReference type="NCBI Taxonomy" id="1969470"/>
    <lineage>
        <taxon>Bacteria</taxon>
        <taxon>Pseudomonadati</taxon>
        <taxon>Thermomicrobiota</taxon>
        <taxon>Thermomicrobia</taxon>
        <taxon>Thermomicrobia incertae sedis</taxon>
        <taxon>Thermorudis</taxon>
    </lineage>
</organism>
<gene>
    <name evidence="2" type="ORF">ENP13_08280</name>
</gene>
<dbReference type="SUPFAM" id="SSF50249">
    <property type="entry name" value="Nucleic acid-binding proteins"/>
    <property type="match status" value="1"/>
</dbReference>
<protein>
    <recommendedName>
        <fullName evidence="1">ChsH2 C-terminal OB-fold domain-containing protein</fullName>
    </recommendedName>
</protein>
<comment type="caution">
    <text evidence="2">The sequence shown here is derived from an EMBL/GenBank/DDBJ whole genome shotgun (WGS) entry which is preliminary data.</text>
</comment>
<evidence type="ECO:0000313" key="2">
    <source>
        <dbReference type="EMBL" id="HEX71222.1"/>
    </source>
</evidence>
<dbReference type="EMBL" id="DSID01000627">
    <property type="protein sequence ID" value="HEX71222.1"/>
    <property type="molecule type" value="Genomic_DNA"/>
</dbReference>
<dbReference type="InterPro" id="IPR002878">
    <property type="entry name" value="ChsH2_C"/>
</dbReference>
<dbReference type="PANTHER" id="PTHR34075:SF5">
    <property type="entry name" value="BLR3430 PROTEIN"/>
    <property type="match status" value="1"/>
</dbReference>
<dbReference type="InterPro" id="IPR012340">
    <property type="entry name" value="NA-bd_OB-fold"/>
</dbReference>
<name>A0A7C3ASE1_9BACT</name>